<dbReference type="AlphaFoldDB" id="A0A654KHF7"/>
<dbReference type="Proteomes" id="UP000007472">
    <property type="component" value="Chromosome"/>
</dbReference>
<sequence>MYIENLEIFKSVNLFNDYSSPDMKCGDLNLETLLSKFKIINPSQLLNPYTGQLFQLDPNPITGFKYKPRKKLNTQLITEMLFDEFRHFVGYYSMFGLGGPSTRVIYKLIDRFQQNSSAPFNHPDLDRIYKSRIYKDAGVGISKDGYLSITHIEEILNNNSDKSKSQLVEMLHELIAGKKLPKFNSFWDYFNGTIISIHDIHATRIVIKHLDINKNGYDGVIGFYAQDHFGLDDNDVLKIPQNYIQPFGIWFLLQRYEKFAFKPFLFNMQSEIKIQKRL</sequence>
<dbReference type="NCBIfam" id="TIGR03034">
    <property type="entry name" value="YPO3983 family protein"/>
    <property type="match status" value="1"/>
</dbReference>
<dbReference type="InterPro" id="IPR017483">
    <property type="entry name" value="CHP03034"/>
</dbReference>
<evidence type="ECO:0000313" key="2">
    <source>
        <dbReference type="Proteomes" id="UP000007472"/>
    </source>
</evidence>
<proteinExistence type="predicted"/>
<dbReference type="Pfam" id="PF11692">
    <property type="entry name" value="DUF3289"/>
    <property type="match status" value="1"/>
</dbReference>
<name>A0A654KHF7_TAYEM</name>
<organism evidence="1 2">
    <name type="scientific">Taylorella equigenitalis (strain MCE9)</name>
    <dbReference type="NCBI Taxonomy" id="937774"/>
    <lineage>
        <taxon>Bacteria</taxon>
        <taxon>Pseudomonadati</taxon>
        <taxon>Pseudomonadota</taxon>
        <taxon>Betaproteobacteria</taxon>
        <taxon>Burkholderiales</taxon>
        <taxon>Alcaligenaceae</taxon>
        <taxon>Taylorella</taxon>
    </lineage>
</organism>
<protein>
    <recommendedName>
        <fullName evidence="3">DUF3289 family protein</fullName>
    </recommendedName>
</protein>
<gene>
    <name evidence="1" type="ordered locus">TEQUI_0897</name>
</gene>
<accession>A0A654KHF7</accession>
<dbReference type="EMBL" id="CP002456">
    <property type="protein sequence ID" value="ADU91829.1"/>
    <property type="molecule type" value="Genomic_DNA"/>
</dbReference>
<dbReference type="KEGG" id="teq:TEQUI_0897"/>
<evidence type="ECO:0008006" key="3">
    <source>
        <dbReference type="Google" id="ProtNLM"/>
    </source>
</evidence>
<evidence type="ECO:0000313" key="1">
    <source>
        <dbReference type="EMBL" id="ADU91829.1"/>
    </source>
</evidence>
<reference evidence="1 2" key="1">
    <citation type="journal article" date="2011" name="J. Bacteriol.">
        <title>Genome sequence of Taylorella equigenitalis MCE9, the causative agent of contagious equine metritis.</title>
        <authorList>
            <person name="Hebert L."/>
            <person name="Moumen B."/>
            <person name="Duquesne F."/>
            <person name="Breuil M.F."/>
            <person name="Laugier C."/>
            <person name="Batto J.M."/>
            <person name="Renault P."/>
            <person name="Petry S."/>
        </authorList>
    </citation>
    <scope>NUCLEOTIDE SEQUENCE [LARGE SCALE GENOMIC DNA]</scope>
    <source>
        <strain evidence="1 2">MCE9</strain>
    </source>
</reference>